<dbReference type="RefSeq" id="WP_005871893.1">
    <property type="nucleotide sequence ID" value="NZ_ACYG01000027.1"/>
</dbReference>
<comment type="subcellular location">
    <subcellularLocation>
        <location evidence="1">Cell membrane</location>
        <topology evidence="1">Multi-pass membrane protein</topology>
    </subcellularLocation>
    <subcellularLocation>
        <location evidence="7">Membrane</location>
        <topology evidence="7">Multi-pass membrane protein</topology>
    </subcellularLocation>
</comment>
<feature type="transmembrane region" description="Helical" evidence="8">
    <location>
        <begin position="521"/>
        <end position="540"/>
    </location>
</feature>
<feature type="transmembrane region" description="Helical" evidence="8">
    <location>
        <begin position="6"/>
        <end position="21"/>
    </location>
</feature>
<name>C8PJ79_9BACT</name>
<organism evidence="10 11">
    <name type="scientific">Campylobacter gracilis RM3268</name>
    <dbReference type="NCBI Taxonomy" id="553220"/>
    <lineage>
        <taxon>Bacteria</taxon>
        <taxon>Pseudomonadati</taxon>
        <taxon>Campylobacterota</taxon>
        <taxon>Epsilonproteobacteria</taxon>
        <taxon>Campylobacterales</taxon>
        <taxon>Campylobacteraceae</taxon>
        <taxon>Campylobacter</taxon>
    </lineage>
</organism>
<dbReference type="STRING" id="824.CGRAC_0893"/>
<dbReference type="GO" id="GO:0016491">
    <property type="term" value="F:oxidoreductase activity"/>
    <property type="evidence" value="ECO:0007669"/>
    <property type="project" value="UniProtKB-KW"/>
</dbReference>
<dbReference type="OrthoDB" id="9811798at2"/>
<keyword evidence="6 8" id="KW-0472">Membrane</keyword>
<evidence type="ECO:0000256" key="1">
    <source>
        <dbReference type="ARBA" id="ARBA00004651"/>
    </source>
</evidence>
<evidence type="ECO:0000256" key="5">
    <source>
        <dbReference type="ARBA" id="ARBA00023002"/>
    </source>
</evidence>
<keyword evidence="10" id="KW-0830">Ubiquinone</keyword>
<gene>
    <name evidence="10" type="ORF">CAMGR0001_1278</name>
</gene>
<comment type="caution">
    <text evidence="10">The sequence shown here is derived from an EMBL/GenBank/DDBJ whole genome shotgun (WGS) entry which is preliminary data.</text>
</comment>
<feature type="transmembrane region" description="Helical" evidence="8">
    <location>
        <begin position="303"/>
        <end position="327"/>
    </location>
</feature>
<accession>C8PJ79</accession>
<feature type="transmembrane region" description="Helical" evidence="8">
    <location>
        <begin position="413"/>
        <end position="439"/>
    </location>
</feature>
<keyword evidence="11" id="KW-1185">Reference proteome</keyword>
<dbReference type="Pfam" id="PF00361">
    <property type="entry name" value="Proton_antipo_M"/>
    <property type="match status" value="1"/>
</dbReference>
<dbReference type="eggNOG" id="COG0651">
    <property type="taxonomic scope" value="Bacteria"/>
</dbReference>
<feature type="transmembrane region" description="Helical" evidence="8">
    <location>
        <begin position="127"/>
        <end position="146"/>
    </location>
</feature>
<dbReference type="AlphaFoldDB" id="C8PJ79"/>
<feature type="transmembrane region" description="Helical" evidence="8">
    <location>
        <begin position="261"/>
        <end position="283"/>
    </location>
</feature>
<feature type="transmembrane region" description="Helical" evidence="8">
    <location>
        <begin position="158"/>
        <end position="180"/>
    </location>
</feature>
<dbReference type="InterPro" id="IPR001750">
    <property type="entry name" value="ND/Mrp_TM"/>
</dbReference>
<evidence type="ECO:0000313" key="10">
    <source>
        <dbReference type="EMBL" id="EEV16984.1"/>
    </source>
</evidence>
<dbReference type="PANTHER" id="PTHR42682">
    <property type="entry name" value="HYDROGENASE-4 COMPONENT F"/>
    <property type="match status" value="1"/>
</dbReference>
<protein>
    <submittedName>
        <fullName evidence="10">NADH-ubiquinone/plastoquinone (Complex I) family protein</fullName>
    </submittedName>
</protein>
<evidence type="ECO:0000256" key="7">
    <source>
        <dbReference type="RuleBase" id="RU000320"/>
    </source>
</evidence>
<feature type="transmembrane region" description="Helical" evidence="8">
    <location>
        <begin position="635"/>
        <end position="656"/>
    </location>
</feature>
<evidence type="ECO:0000259" key="9">
    <source>
        <dbReference type="Pfam" id="PF00361"/>
    </source>
</evidence>
<dbReference type="EMBL" id="ACYG01000027">
    <property type="protein sequence ID" value="EEV16984.1"/>
    <property type="molecule type" value="Genomic_DNA"/>
</dbReference>
<feature type="transmembrane region" description="Helical" evidence="8">
    <location>
        <begin position="101"/>
        <end position="121"/>
    </location>
</feature>
<feature type="domain" description="NADH:quinone oxidoreductase/Mrp antiporter transmembrane" evidence="9">
    <location>
        <begin position="123"/>
        <end position="411"/>
    </location>
</feature>
<keyword evidence="4 8" id="KW-1133">Transmembrane helix</keyword>
<evidence type="ECO:0000256" key="6">
    <source>
        <dbReference type="ARBA" id="ARBA00023136"/>
    </source>
</evidence>
<feature type="transmembrane region" description="Helical" evidence="8">
    <location>
        <begin position="234"/>
        <end position="255"/>
    </location>
</feature>
<feature type="transmembrane region" description="Helical" evidence="8">
    <location>
        <begin position="371"/>
        <end position="393"/>
    </location>
</feature>
<proteinExistence type="predicted"/>
<dbReference type="GO" id="GO:0005886">
    <property type="term" value="C:plasma membrane"/>
    <property type="evidence" value="ECO:0007669"/>
    <property type="project" value="UniProtKB-SubCell"/>
</dbReference>
<dbReference type="InterPro" id="IPR052175">
    <property type="entry name" value="ComplexI-like_HydComp"/>
</dbReference>
<feature type="transmembrane region" description="Helical" evidence="8">
    <location>
        <begin position="28"/>
        <end position="46"/>
    </location>
</feature>
<dbReference type="Proteomes" id="UP000005709">
    <property type="component" value="Unassembled WGS sequence"/>
</dbReference>
<keyword evidence="3 7" id="KW-0812">Transmembrane</keyword>
<dbReference type="PANTHER" id="PTHR42682:SF3">
    <property type="entry name" value="FORMATE HYDROGENLYASE SUBUNIT 3-RELATED"/>
    <property type="match status" value="1"/>
</dbReference>
<feature type="transmembrane region" description="Helical" evidence="8">
    <location>
        <begin position="333"/>
        <end position="351"/>
    </location>
</feature>
<reference evidence="10 11" key="1">
    <citation type="submission" date="2009-07" db="EMBL/GenBank/DDBJ databases">
        <authorList>
            <person name="Madupu R."/>
            <person name="Sebastian Y."/>
            <person name="Durkin A.S."/>
            <person name="Torralba M."/>
            <person name="Methe B."/>
            <person name="Sutton G.G."/>
            <person name="Strausberg R.L."/>
            <person name="Nelson K.E."/>
        </authorList>
    </citation>
    <scope>NUCLEOTIDE SEQUENCE [LARGE SCALE GENOMIC DNA]</scope>
    <source>
        <strain evidence="10 11">RM3268</strain>
    </source>
</reference>
<keyword evidence="2" id="KW-1003">Cell membrane</keyword>
<evidence type="ECO:0000256" key="4">
    <source>
        <dbReference type="ARBA" id="ARBA00022989"/>
    </source>
</evidence>
<evidence type="ECO:0000313" key="11">
    <source>
        <dbReference type="Proteomes" id="UP000005709"/>
    </source>
</evidence>
<feature type="transmembrane region" description="Helical" evidence="8">
    <location>
        <begin position="200"/>
        <end position="222"/>
    </location>
</feature>
<evidence type="ECO:0000256" key="2">
    <source>
        <dbReference type="ARBA" id="ARBA00022475"/>
    </source>
</evidence>
<evidence type="ECO:0000256" key="3">
    <source>
        <dbReference type="ARBA" id="ARBA00022692"/>
    </source>
</evidence>
<feature type="transmembrane region" description="Helical" evidence="8">
    <location>
        <begin position="460"/>
        <end position="484"/>
    </location>
</feature>
<feature type="transmembrane region" description="Helical" evidence="8">
    <location>
        <begin position="66"/>
        <end position="89"/>
    </location>
</feature>
<keyword evidence="5" id="KW-0560">Oxidoreductase</keyword>
<evidence type="ECO:0000256" key="8">
    <source>
        <dbReference type="SAM" id="Phobius"/>
    </source>
</evidence>
<dbReference type="PRINTS" id="PR01434">
    <property type="entry name" value="NADHDHGNASE5"/>
</dbReference>
<sequence>MISVYTLFIVSAVISILLYCAPKTAVKVGFGLGAISCFYAMCHFVANMGVSDSFVLGGTFLYAPKFALSPLGNFFSFVVVFIGFASSVYGMSYAEEYIGKANIGVFACLFNTFILSMLLVISADNVFCFAVLWELMTLISSFLIIVNDGKGTLKAVMVYLGIAQIGAFCITCGLLIIANYAGSFEFAEWGKVNMPMGASVAAFILFLVGFGSKAGMWPFHVWLPQAHPAAPSNVSALMSGVMIKVALFTLVKFTLFLPLSIYFGLAVLILGAASSLFGVLYALCQHDFKALLAYHSVENIGIILLGLGTGIYGVAAGNVTLAAVGFLAGCYHVVNHAIFKGLLFLCAGSVIHATHTQNMDVLGGLAKKMPLTAVGMFIGIMGIAALPPVNGFVSEWFTYQGMLQGAKESGIFIRYAFSLAVVALALTGVLVGMHLKLYAVIFAGTPRDEKIWENAKESPLGMVLGMIILMIGCVGFGVGAHFIVDYIMQAVNSITSNREFVASLGASSITSPLGSIVSTPLIAVILCSTMLLPFIILAVMKANRDKPRETDPWACGFKYSPRMQMTGGPFTGDLRKIMDWLFRGHKRRIEQNGYFGPIEYHNHPQDIWWTMIYQPVIDWSKKVADKIGIIQSGYANLYTLYILIYLCAVLGVGFFLI</sequence>